<evidence type="ECO:0000313" key="7">
    <source>
        <dbReference type="EMBL" id="QNG52128.1"/>
    </source>
</evidence>
<dbReference type="FunFam" id="3.40.309.10:FF:000012">
    <property type="entry name" value="Betaine aldehyde dehydrogenase"/>
    <property type="match status" value="1"/>
</dbReference>
<dbReference type="Pfam" id="PF00171">
    <property type="entry name" value="Aldedh"/>
    <property type="match status" value="1"/>
</dbReference>
<dbReference type="InterPro" id="IPR016161">
    <property type="entry name" value="Ald_DH/histidinol_DH"/>
</dbReference>
<evidence type="ECO:0000256" key="4">
    <source>
        <dbReference type="RuleBase" id="RU003345"/>
    </source>
</evidence>
<dbReference type="Proteomes" id="UP000515728">
    <property type="component" value="Chromosome"/>
</dbReference>
<proteinExistence type="inferred from homology"/>
<accession>A0A7G7MH67</accession>
<protein>
    <submittedName>
        <fullName evidence="7">Aldehyde dehydrogenase family protein</fullName>
    </submittedName>
</protein>
<evidence type="ECO:0000256" key="1">
    <source>
        <dbReference type="ARBA" id="ARBA00009986"/>
    </source>
</evidence>
<evidence type="ECO:0000313" key="8">
    <source>
        <dbReference type="Proteomes" id="UP000515728"/>
    </source>
</evidence>
<dbReference type="InterPro" id="IPR016163">
    <property type="entry name" value="Ald_DH_C"/>
</dbReference>
<dbReference type="EMBL" id="CP060131">
    <property type="protein sequence ID" value="QNG52128.1"/>
    <property type="molecule type" value="Genomic_DNA"/>
</dbReference>
<keyword evidence="8" id="KW-1185">Reference proteome</keyword>
<dbReference type="PANTHER" id="PTHR11699">
    <property type="entry name" value="ALDEHYDE DEHYDROGENASE-RELATED"/>
    <property type="match status" value="1"/>
</dbReference>
<dbReference type="InterPro" id="IPR015590">
    <property type="entry name" value="Aldehyde_DH_dom"/>
</dbReference>
<organism evidence="7 8">
    <name type="scientific">Pseudonocardia petroleophila</name>
    <dbReference type="NCBI Taxonomy" id="37331"/>
    <lineage>
        <taxon>Bacteria</taxon>
        <taxon>Bacillati</taxon>
        <taxon>Actinomycetota</taxon>
        <taxon>Actinomycetes</taxon>
        <taxon>Pseudonocardiales</taxon>
        <taxon>Pseudonocardiaceae</taxon>
        <taxon>Pseudonocardia</taxon>
    </lineage>
</organism>
<evidence type="ECO:0000256" key="5">
    <source>
        <dbReference type="SAM" id="MobiDB-lite"/>
    </source>
</evidence>
<dbReference type="AlphaFoldDB" id="A0A7G7MH67"/>
<dbReference type="PROSITE" id="PS00070">
    <property type="entry name" value="ALDEHYDE_DEHYDR_CYS"/>
    <property type="match status" value="1"/>
</dbReference>
<evidence type="ECO:0000256" key="2">
    <source>
        <dbReference type="ARBA" id="ARBA00023002"/>
    </source>
</evidence>
<evidence type="ECO:0000259" key="6">
    <source>
        <dbReference type="Pfam" id="PF00171"/>
    </source>
</evidence>
<dbReference type="GO" id="GO:0016620">
    <property type="term" value="F:oxidoreductase activity, acting on the aldehyde or oxo group of donors, NAD or NADP as acceptor"/>
    <property type="evidence" value="ECO:0007669"/>
    <property type="project" value="InterPro"/>
</dbReference>
<dbReference type="SUPFAM" id="SSF53720">
    <property type="entry name" value="ALDH-like"/>
    <property type="match status" value="1"/>
</dbReference>
<keyword evidence="2 4" id="KW-0560">Oxidoreductase</keyword>
<feature type="compositionally biased region" description="Basic and acidic residues" evidence="5">
    <location>
        <begin position="59"/>
        <end position="71"/>
    </location>
</feature>
<gene>
    <name evidence="7" type="ORF">H6H00_29470</name>
</gene>
<feature type="region of interest" description="Disordered" evidence="5">
    <location>
        <begin position="53"/>
        <end position="73"/>
    </location>
</feature>
<sequence>MPQRGDPAGVQVDLDDGDVRAEREAGLALGEVQLLAQGGGRAVRAAGAVLGGRRCLGPGHDRPRDAPDPESGRGQLHVLRRRLQQVGGDLAGAHDQLGAGTVDRAAAGLQRPRPHGPEPRGTSAVSDCTSRIFSIGTCSTADASCANAVSWPWPWLLAAGNCCVLKPAEDSPVTAVELARLAAEAGFADGAFNVVTGVGVEAGAALAAHPGIDHLSFTGSRPVGTAVATAAAANVVPVVLELGGKSPNIVFADADLDRAVPLIVNSIVQNAGQTCTAGSRVLVHQSVHDEVVARVRERFEAVRTGPGPDDPDLGPLTNATQRDRVAAMVGRARADAELVTGGEAPGGAGFFFPPTLFDHVPVGSEIGQQEVFGPVLAVTTFRTDDEAVELANATEYGLVAALWTGSVGRAHRLAAELDAGQVFVNTYGAGGGIELPLGGTKRSGYGREKGVEGLLGYTRTKAVVVGLA</sequence>
<dbReference type="InterPro" id="IPR016160">
    <property type="entry name" value="Ald_DH_CS_CYS"/>
</dbReference>
<dbReference type="PROSITE" id="PS00687">
    <property type="entry name" value="ALDEHYDE_DEHYDR_GLU"/>
    <property type="match status" value="1"/>
</dbReference>
<dbReference type="Gene3D" id="3.40.309.10">
    <property type="entry name" value="Aldehyde Dehydrogenase, Chain A, domain 2"/>
    <property type="match status" value="1"/>
</dbReference>
<name>A0A7G7MH67_9PSEU</name>
<dbReference type="InterPro" id="IPR016162">
    <property type="entry name" value="Ald_DH_N"/>
</dbReference>
<feature type="domain" description="Aldehyde dehydrogenase" evidence="6">
    <location>
        <begin position="147"/>
        <end position="463"/>
    </location>
</feature>
<reference evidence="7 8" key="1">
    <citation type="submission" date="2020-08" db="EMBL/GenBank/DDBJ databases">
        <authorList>
            <person name="Mo P."/>
        </authorList>
    </citation>
    <scope>NUCLEOTIDE SEQUENCE [LARGE SCALE GENOMIC DNA]</scope>
    <source>
        <strain evidence="7 8">CGMCC 4.1532</strain>
    </source>
</reference>
<dbReference type="Gene3D" id="3.40.605.10">
    <property type="entry name" value="Aldehyde Dehydrogenase, Chain A, domain 1"/>
    <property type="match status" value="1"/>
</dbReference>
<feature type="active site" evidence="3">
    <location>
        <position position="241"/>
    </location>
</feature>
<evidence type="ECO:0000256" key="3">
    <source>
        <dbReference type="PROSITE-ProRule" id="PRU10007"/>
    </source>
</evidence>
<dbReference type="KEGG" id="ppel:H6H00_29470"/>
<comment type="similarity">
    <text evidence="1 4">Belongs to the aldehyde dehydrogenase family.</text>
</comment>
<dbReference type="InterPro" id="IPR029510">
    <property type="entry name" value="Ald_DH_CS_GLU"/>
</dbReference>